<dbReference type="InterPro" id="IPR055299">
    <property type="entry name" value="TIMMDC1"/>
</dbReference>
<keyword evidence="5 8" id="KW-0472">Membrane</keyword>
<evidence type="ECO:0000256" key="2">
    <source>
        <dbReference type="ARBA" id="ARBA00008444"/>
    </source>
</evidence>
<dbReference type="GO" id="GO:0005739">
    <property type="term" value="C:mitochondrion"/>
    <property type="evidence" value="ECO:0007669"/>
    <property type="project" value="TreeGrafter"/>
</dbReference>
<feature type="transmembrane region" description="Helical" evidence="8">
    <location>
        <begin position="200"/>
        <end position="220"/>
    </location>
</feature>
<organism evidence="9 10">
    <name type="scientific">Anopheles dirus</name>
    <dbReference type="NCBI Taxonomy" id="7168"/>
    <lineage>
        <taxon>Eukaryota</taxon>
        <taxon>Metazoa</taxon>
        <taxon>Ecdysozoa</taxon>
        <taxon>Arthropoda</taxon>
        <taxon>Hexapoda</taxon>
        <taxon>Insecta</taxon>
        <taxon>Pterygota</taxon>
        <taxon>Neoptera</taxon>
        <taxon>Endopterygota</taxon>
        <taxon>Diptera</taxon>
        <taxon>Nematocera</taxon>
        <taxon>Culicoidea</taxon>
        <taxon>Culicidae</taxon>
        <taxon>Anophelinae</taxon>
        <taxon>Anopheles</taxon>
    </lineage>
</organism>
<keyword evidence="3 8" id="KW-0812">Transmembrane</keyword>
<dbReference type="EnsemblMetazoa" id="ADIR002884-RA">
    <property type="protein sequence ID" value="ADIR002884-PA"/>
    <property type="gene ID" value="ADIR002884"/>
</dbReference>
<keyword evidence="4 8" id="KW-1133">Transmembrane helix</keyword>
<evidence type="ECO:0000313" key="9">
    <source>
        <dbReference type="EnsemblMetazoa" id="ADIR002884-PA"/>
    </source>
</evidence>
<comment type="subcellular location">
    <subcellularLocation>
        <location evidence="1">Membrane</location>
        <topology evidence="1">Multi-pass membrane protein</topology>
    </subcellularLocation>
</comment>
<proteinExistence type="inferred from homology"/>
<dbReference type="VEuPathDB" id="VectorBase:ADIR002884"/>
<evidence type="ECO:0000256" key="4">
    <source>
        <dbReference type="ARBA" id="ARBA00022989"/>
    </source>
</evidence>
<evidence type="ECO:0000313" key="10">
    <source>
        <dbReference type="Proteomes" id="UP000075884"/>
    </source>
</evidence>
<dbReference type="PANTHER" id="PTHR13002:SF1">
    <property type="entry name" value="COMPLEX I ASSEMBLY FACTOR TIMMDC1, MITOCHONDRIAL"/>
    <property type="match status" value="1"/>
</dbReference>
<dbReference type="STRING" id="7168.A0A182N5G5"/>
<dbReference type="AlphaFoldDB" id="A0A182N5G5"/>
<name>A0A182N5G5_9DIPT</name>
<reference evidence="9" key="2">
    <citation type="submission" date="2020-05" db="UniProtKB">
        <authorList>
            <consortium name="EnsemblMetazoa"/>
        </authorList>
    </citation>
    <scope>IDENTIFICATION</scope>
    <source>
        <strain evidence="9">WRAIR2</strain>
    </source>
</reference>
<keyword evidence="10" id="KW-1185">Reference proteome</keyword>
<feature type="transmembrane region" description="Helical" evidence="8">
    <location>
        <begin position="250"/>
        <end position="271"/>
    </location>
</feature>
<comment type="similarity">
    <text evidence="2">Belongs to the Tim17/Tim22/Tim23 family.</text>
</comment>
<evidence type="ECO:0000256" key="6">
    <source>
        <dbReference type="ARBA" id="ARBA00040778"/>
    </source>
</evidence>
<evidence type="ECO:0000256" key="8">
    <source>
        <dbReference type="SAM" id="Phobius"/>
    </source>
</evidence>
<dbReference type="Proteomes" id="UP000075884">
    <property type="component" value="Unassembled WGS sequence"/>
</dbReference>
<protein>
    <recommendedName>
        <fullName evidence="6">Complex I assembly factor TIMMDC1, mitochondrial</fullName>
    </recommendedName>
    <alternativeName>
        <fullName evidence="7">Translocase of inner mitochondrial membrane domain-containing protein 1</fullName>
    </alternativeName>
</protein>
<dbReference type="GO" id="GO:0016020">
    <property type="term" value="C:membrane"/>
    <property type="evidence" value="ECO:0007669"/>
    <property type="project" value="UniProtKB-SubCell"/>
</dbReference>
<dbReference type="PANTHER" id="PTHR13002">
    <property type="entry name" value="C3ORF1 PROTEIN-RELATED"/>
    <property type="match status" value="1"/>
</dbReference>
<evidence type="ECO:0000256" key="1">
    <source>
        <dbReference type="ARBA" id="ARBA00004141"/>
    </source>
</evidence>
<dbReference type="GO" id="GO:0032981">
    <property type="term" value="P:mitochondrial respiratory chain complex I assembly"/>
    <property type="evidence" value="ECO:0007669"/>
    <property type="project" value="InterPro"/>
</dbReference>
<evidence type="ECO:0000256" key="3">
    <source>
        <dbReference type="ARBA" id="ARBA00022692"/>
    </source>
</evidence>
<sequence length="365" mass="40852">SGLYVLCVIISCTCESVKNIFPSRYPFRNVFLQIHSPIDPRGIGITTVILRFLRLPEPTSTPARMLRRSFHRLCVPGGFVTAGLLPFTVNDHDQIKIDTKTVQSMYEEAPGDEQTGTARLRMMFELDEFGRVSSELNSIYQAGFLGFLFGACYGGFVNSRVAYMNFLERNQATAFQSSFEAKKKLQDQVTVNFAKGAFRWGWRLALFTTSYVGIQTVVSVYRGKSSLYEYLAAGGITGAMYKFSMGLRGMASGGLVGLALGGLAGGLSLGIMRATGTTMEEVRFWQYKWQTNRDQVIRESMQTQAETEEDPLLTHHHNKFGTANLDLGAIEAEKRKIQLAVERETLMKQMEQEEKVTKENDAKAK</sequence>
<evidence type="ECO:0000256" key="5">
    <source>
        <dbReference type="ARBA" id="ARBA00023136"/>
    </source>
</evidence>
<feature type="transmembrane region" description="Helical" evidence="8">
    <location>
        <begin position="139"/>
        <end position="157"/>
    </location>
</feature>
<evidence type="ECO:0000256" key="7">
    <source>
        <dbReference type="ARBA" id="ARBA00041344"/>
    </source>
</evidence>
<dbReference type="Pfam" id="PF02466">
    <property type="entry name" value="Tim17"/>
    <property type="match status" value="1"/>
</dbReference>
<reference evidence="10" key="1">
    <citation type="submission" date="2013-03" db="EMBL/GenBank/DDBJ databases">
        <title>The Genome Sequence of Anopheles dirus WRAIR2.</title>
        <authorList>
            <consortium name="The Broad Institute Genomics Platform"/>
            <person name="Neafsey D.E."/>
            <person name="Walton C."/>
            <person name="Walker B."/>
            <person name="Young S.K."/>
            <person name="Zeng Q."/>
            <person name="Gargeya S."/>
            <person name="Fitzgerald M."/>
            <person name="Haas B."/>
            <person name="Abouelleil A."/>
            <person name="Allen A.W."/>
            <person name="Alvarado L."/>
            <person name="Arachchi H.M."/>
            <person name="Berlin A.M."/>
            <person name="Chapman S.B."/>
            <person name="Gainer-Dewar J."/>
            <person name="Goldberg J."/>
            <person name="Griggs A."/>
            <person name="Gujja S."/>
            <person name="Hansen M."/>
            <person name="Howarth C."/>
            <person name="Imamovic A."/>
            <person name="Ireland A."/>
            <person name="Larimer J."/>
            <person name="McCowan C."/>
            <person name="Murphy C."/>
            <person name="Pearson M."/>
            <person name="Poon T.W."/>
            <person name="Priest M."/>
            <person name="Roberts A."/>
            <person name="Saif S."/>
            <person name="Shea T."/>
            <person name="Sisk P."/>
            <person name="Sykes S."/>
            <person name="Wortman J."/>
            <person name="Nusbaum C."/>
            <person name="Birren B."/>
        </authorList>
    </citation>
    <scope>NUCLEOTIDE SEQUENCE [LARGE SCALE GENOMIC DNA]</scope>
    <source>
        <strain evidence="10">WRAIR2</strain>
    </source>
</reference>
<accession>A0A182N5G5</accession>